<reference evidence="2 3" key="2">
    <citation type="submission" date="2011-10" db="EMBL/GenBank/DDBJ databases">
        <title>The Genome Sequence of Simonsiella muelleri ATCC 29453.</title>
        <authorList>
            <consortium name="The Broad Institute Genome Sequencing Platform"/>
            <consortium name="The Broad Institute Genome Sequencing Center for Infectious Disease"/>
            <person name="Earl A."/>
            <person name="Ward D."/>
            <person name="Feldgarden M."/>
            <person name="Gevers D."/>
            <person name="Izard J."/>
            <person name="Baranova O.V."/>
            <person name="Blanton J.M."/>
            <person name="Tanner A.C."/>
            <person name="Dewhirst F."/>
            <person name="Young S.K."/>
            <person name="Zeng Q."/>
            <person name="Gargeya S."/>
            <person name="Fitzgerald M."/>
            <person name="Haas B."/>
            <person name="Abouelleil A."/>
            <person name="Alvarado L."/>
            <person name="Arachchi H.M."/>
            <person name="Berlin A."/>
            <person name="Brown A."/>
            <person name="Chapman S.B."/>
            <person name="Chen Z."/>
            <person name="Dunbar C."/>
            <person name="Freedman E."/>
            <person name="Gearin G."/>
            <person name="Goldberg J."/>
            <person name="Griggs A."/>
            <person name="Gujja S."/>
            <person name="Heiman D."/>
            <person name="Howarth C."/>
            <person name="Larson L."/>
            <person name="Lui A."/>
            <person name="MacDonald P.J.P."/>
            <person name="Montmayeur A."/>
            <person name="Murphy C."/>
            <person name="Neiman D."/>
            <person name="Pearson M."/>
            <person name="Priest M."/>
            <person name="Roberts A."/>
            <person name="Saif S."/>
            <person name="Shea T."/>
            <person name="Shenoy N."/>
            <person name="Sisk P."/>
            <person name="Stolte C."/>
            <person name="Sykes S."/>
            <person name="Wortman J."/>
            <person name="Nusbaum C."/>
            <person name="Birren B."/>
        </authorList>
    </citation>
    <scope>NUCLEOTIDE SEQUENCE [LARGE SCALE GENOMIC DNA]</scope>
    <source>
        <strain evidence="2 3">ATCC 29453</strain>
    </source>
</reference>
<keyword evidence="3" id="KW-1185">Reference proteome</keyword>
<feature type="compositionally biased region" description="Polar residues" evidence="1">
    <location>
        <begin position="24"/>
        <end position="34"/>
    </location>
</feature>
<comment type="caution">
    <text evidence="2">The sequence shown here is derived from an EMBL/GenBank/DDBJ whole genome shotgun (WGS) entry which is preliminary data.</text>
</comment>
<reference evidence="2 3" key="1">
    <citation type="submission" date="2010-03" db="EMBL/GenBank/DDBJ databases">
        <authorList>
            <consortium name="The Broad Institute Genome Sequencing Platform"/>
            <person name="Ward D."/>
            <person name="Earl A."/>
            <person name="Feldgarden M."/>
            <person name="Gevers D."/>
            <person name="Young S."/>
            <person name="Zeng Q."/>
            <person name="Koehrsen M."/>
            <person name="Alvarado L."/>
            <person name="Berlin A.M."/>
            <person name="Borenstein D."/>
            <person name="Chapman S.B."/>
            <person name="Chen Z."/>
            <person name="Engels R."/>
            <person name="Freedman E."/>
            <person name="Gellesch M."/>
            <person name="Goldberg J."/>
            <person name="Griggs A."/>
            <person name="Gujja S."/>
            <person name="Heilman E.R."/>
            <person name="Heiman D.I."/>
            <person name="Hepburn T.A."/>
            <person name="Howarth C."/>
            <person name="Jen D."/>
            <person name="Larson L."/>
            <person name="Mehta T."/>
            <person name="Park D."/>
            <person name="Pearson M."/>
            <person name="Richards J."/>
            <person name="Roberts A."/>
            <person name="Saif S."/>
            <person name="Shea T.D."/>
            <person name="Shenoy N."/>
            <person name="Sisk P."/>
            <person name="Stolte C."/>
            <person name="Sykes S.N."/>
            <person name="Walk T."/>
            <person name="White J."/>
            <person name="Yandava C."/>
            <person name="Izard J."/>
            <person name="Baranova O.V."/>
            <person name="Blanton J.M."/>
            <person name="Tanner A.C."/>
            <person name="Dewhirst F."/>
            <person name="Haas B."/>
            <person name="Nusbaum C."/>
            <person name="Birren B."/>
        </authorList>
    </citation>
    <scope>NUCLEOTIDE SEQUENCE [LARGE SCALE GENOMIC DNA]</scope>
    <source>
        <strain evidence="2 3">ATCC 29453</strain>
    </source>
</reference>
<dbReference type="EMBL" id="ADCY02000041">
    <property type="protein sequence ID" value="EFG30191.2"/>
    <property type="molecule type" value="Genomic_DNA"/>
</dbReference>
<dbReference type="eggNOG" id="ENOG50333V3">
    <property type="taxonomic scope" value="Bacteria"/>
</dbReference>
<evidence type="ECO:0000313" key="3">
    <source>
        <dbReference type="Proteomes" id="UP000017813"/>
    </source>
</evidence>
<evidence type="ECO:0000256" key="1">
    <source>
        <dbReference type="SAM" id="MobiDB-lite"/>
    </source>
</evidence>
<feature type="region of interest" description="Disordered" evidence="1">
    <location>
        <begin position="1"/>
        <end position="34"/>
    </location>
</feature>
<dbReference type="HOGENOM" id="CLU_130895_0_0_4"/>
<protein>
    <submittedName>
        <fullName evidence="2">Uncharacterized protein</fullName>
    </submittedName>
</protein>
<proteinExistence type="predicted"/>
<evidence type="ECO:0000313" key="2">
    <source>
        <dbReference type="EMBL" id="EFG30191.2"/>
    </source>
</evidence>
<gene>
    <name evidence="2" type="ORF">HMPREF9021_01960</name>
</gene>
<accession>V9HL53</accession>
<organism evidence="2 3">
    <name type="scientific">Simonsiella muelleri ATCC 29453</name>
    <dbReference type="NCBI Taxonomy" id="641147"/>
    <lineage>
        <taxon>Bacteria</taxon>
        <taxon>Pseudomonadati</taxon>
        <taxon>Pseudomonadota</taxon>
        <taxon>Betaproteobacteria</taxon>
        <taxon>Neisseriales</taxon>
        <taxon>Neisseriaceae</taxon>
        <taxon>Simonsiella</taxon>
    </lineage>
</organism>
<sequence length="158" mass="16744">MVLLACRPETQAPTPKPTTIVPKSASTPIAASESTSDIVSQILNSPQEQDILASSKQAMENVTASEVAAIGASAVAVASSAAVEVAEPTAPAVHLPETCERYYQRVDRCFAKQPENSEELRQMNQDARLDLVADKPTDKTCAALNESFNGVARNLGCE</sequence>
<dbReference type="KEGG" id="smur:BWP33_08610"/>
<dbReference type="AlphaFoldDB" id="V9HL53"/>
<dbReference type="Proteomes" id="UP000017813">
    <property type="component" value="Unassembled WGS sequence"/>
</dbReference>
<name>V9HL53_9NEIS</name>